<organism evidence="8 9">
    <name type="scientific">Glossina brevipalpis</name>
    <dbReference type="NCBI Taxonomy" id="37001"/>
    <lineage>
        <taxon>Eukaryota</taxon>
        <taxon>Metazoa</taxon>
        <taxon>Ecdysozoa</taxon>
        <taxon>Arthropoda</taxon>
        <taxon>Hexapoda</taxon>
        <taxon>Insecta</taxon>
        <taxon>Pterygota</taxon>
        <taxon>Neoptera</taxon>
        <taxon>Endopterygota</taxon>
        <taxon>Diptera</taxon>
        <taxon>Brachycera</taxon>
        <taxon>Muscomorpha</taxon>
        <taxon>Hippoboscoidea</taxon>
        <taxon>Glossinidae</taxon>
        <taxon>Glossina</taxon>
    </lineage>
</organism>
<feature type="transmembrane region" description="Helical" evidence="7">
    <location>
        <begin position="87"/>
        <end position="106"/>
    </location>
</feature>
<feature type="transmembrane region" description="Helical" evidence="7">
    <location>
        <begin position="886"/>
        <end position="903"/>
    </location>
</feature>
<feature type="transmembrane region" description="Helical" evidence="7">
    <location>
        <begin position="678"/>
        <end position="699"/>
    </location>
</feature>
<feature type="compositionally biased region" description="Low complexity" evidence="6">
    <location>
        <begin position="510"/>
        <end position="525"/>
    </location>
</feature>
<evidence type="ECO:0000256" key="5">
    <source>
        <dbReference type="ARBA" id="ARBA00034769"/>
    </source>
</evidence>
<evidence type="ECO:0000313" key="9">
    <source>
        <dbReference type="Proteomes" id="UP000091820"/>
    </source>
</evidence>
<sequence>MTGIIIGDKKCFQYSRMDRVFENLVSYCYQRVSLIPVIFVLGFFVSLAVQRWWAQYMTLPWPDSTAVYVSSLVTGQDERGRLMRRTIMRYVCLSHTLVMTMIAPRVKRRFPKLEYIKDAGLLTENEMKIFKSMIEKFGYQHTYWVPIVWATSIVTRARKEGRVRDDGSLRSLIDTLNGFRGMLMVLLFYDTISIPLVYTQVVTIAVYTFFVATVLGRQWTPRSDADGVYNLVDLFCPIISCLEFLFFMGWLKVAESLISPFGDDDDDFELNWLIDRNIQVSYLIVDEMHHDHPELVKDQYWDEIFPMKIPLAHDVEQGKGHVRFEEPPKHSTAKMYTSRHPSNESFSTLGRGGSHGTVYSEHLFGITSALKKLLSIGERRSVLDIPHTSSTLSFDKKFEYEAVEAEGEEDNIEGISSQSTNWEDSEQSLDLFEQLRRLRSNEKKERQKKNVSFLPYEGLSLQQQMQEQHERELLEQHEQMLQRSTKRSTMVPGPSLILRPSLVVRPSLTQKQQLPLQTQDQQTEQQQRESFQPPKQLKWLDPPPSEDDEPTQQEVETRTGKELKAGELDYQEKKQNELEAEKESLRELREGQEEQHDELQEEEQADIEEEEDREIVTGKSLTNKWPLLLVNGLLARWRGSIYKLVWMDLLLFLVLFYLINLLYIYGLEDDRKKTFETVVEYCSSYGTLIPLSFVLGFYVNLVMQRWWEQYMTIPWPDSLAVLVSAHVQGDDEGGRVMRRTIMRYVCACCTMVLTMISPCVKKRFPKLHHLVEAGLLQENEKQIIEDMNAAFPNHPKHWMPIVWATSIVARARKEGRIRDDYAVKTLIDTLNAFRGSCGTLMYYDFITVPLVYTQVVTIAVYSFFICSLLAHQWTIRKADTYESLDFYAPVFMTLQFFFYMGWLKVAETLINPFGEDDDDFEVNWMIDRHLQVSYMIVDEMHQEHPELVKDQYWDEVFPNELPYETDVKREKPPEHSTAKYDKEYNPPTHSGQHSLVSLDKSRGRFTSIFSQRSEQFNQTFQRYSTLSDNELPPKELKSKTHLLETGSLISATESIQTITSYYLPPPTSPTIRQPYFFEAILEEMEEGHYEDDYDDRIESKSTDKASSEPEYEMDLFDRLRLERHQQRVKRMNDYLEDQFGSNFKLAYMDPMPRPAKKIQTEVSKDEDSGVQTLFKNDHISKPRLAAKTQTVQFQDEVQAPQYVTIATSPMESISTLSVISDDSRLAPITLSTIGTSPIESASTLSFIATGNRASQPEHVILTASPMPSGLSILTEYSSETEIPEKYTSGSQQGKSQNKEKDK</sequence>
<evidence type="ECO:0000256" key="3">
    <source>
        <dbReference type="ARBA" id="ARBA00022989"/>
    </source>
</evidence>
<reference evidence="9" key="1">
    <citation type="submission" date="2014-03" db="EMBL/GenBank/DDBJ databases">
        <authorList>
            <person name="Aksoy S."/>
            <person name="Warren W."/>
            <person name="Wilson R.K."/>
        </authorList>
    </citation>
    <scope>NUCLEOTIDE SEQUENCE [LARGE SCALE GENOMIC DNA]</scope>
    <source>
        <strain evidence="9">IAEA</strain>
    </source>
</reference>
<feature type="transmembrane region" description="Helical" evidence="7">
    <location>
        <begin position="741"/>
        <end position="760"/>
    </location>
</feature>
<feature type="region of interest" description="Disordered" evidence="6">
    <location>
        <begin position="964"/>
        <end position="993"/>
    </location>
</feature>
<feature type="region of interest" description="Disordered" evidence="6">
    <location>
        <begin position="330"/>
        <end position="350"/>
    </location>
</feature>
<feature type="region of interest" description="Disordered" evidence="6">
    <location>
        <begin position="1272"/>
        <end position="1302"/>
    </location>
</feature>
<feature type="transmembrane region" description="Helical" evidence="7">
    <location>
        <begin position="644"/>
        <end position="666"/>
    </location>
</feature>
<accession>A0A1A9WFF3</accession>
<dbReference type="PANTHER" id="PTHR10736:SF65">
    <property type="entry name" value="BESTROPHIN 1, ISOFORM C-RELATED"/>
    <property type="match status" value="1"/>
</dbReference>
<evidence type="ECO:0008006" key="10">
    <source>
        <dbReference type="Google" id="ProtNLM"/>
    </source>
</evidence>
<dbReference type="VEuPathDB" id="VectorBase:GBRI017732"/>
<dbReference type="Proteomes" id="UP000091820">
    <property type="component" value="Unassembled WGS sequence"/>
</dbReference>
<feature type="compositionally biased region" description="Acidic residues" evidence="6">
    <location>
        <begin position="599"/>
        <end position="613"/>
    </location>
</feature>
<dbReference type="InterPro" id="IPR021134">
    <property type="entry name" value="Bestrophin-like"/>
</dbReference>
<keyword evidence="2 7" id="KW-0812">Transmembrane</keyword>
<keyword evidence="9" id="KW-1185">Reference proteome</keyword>
<keyword evidence="4 7" id="KW-0472">Membrane</keyword>
<evidence type="ECO:0000256" key="4">
    <source>
        <dbReference type="ARBA" id="ARBA00023136"/>
    </source>
</evidence>
<feature type="transmembrane region" description="Helical" evidence="7">
    <location>
        <begin position="32"/>
        <end position="53"/>
    </location>
</feature>
<feature type="region of interest" description="Disordered" evidence="6">
    <location>
        <begin position="510"/>
        <end position="614"/>
    </location>
</feature>
<evidence type="ECO:0000256" key="1">
    <source>
        <dbReference type="ARBA" id="ARBA00004370"/>
    </source>
</evidence>
<evidence type="ECO:0000313" key="8">
    <source>
        <dbReference type="EnsemblMetazoa" id="GBRI017732-PA"/>
    </source>
</evidence>
<evidence type="ECO:0000256" key="2">
    <source>
        <dbReference type="ARBA" id="ARBA00022692"/>
    </source>
</evidence>
<protein>
    <recommendedName>
        <fullName evidence="10">Bestrophin homolog</fullName>
    </recommendedName>
</protein>
<feature type="region of interest" description="Disordered" evidence="6">
    <location>
        <begin position="1088"/>
        <end position="1110"/>
    </location>
</feature>
<dbReference type="GO" id="GO:0016020">
    <property type="term" value="C:membrane"/>
    <property type="evidence" value="ECO:0007669"/>
    <property type="project" value="UniProtKB-SubCell"/>
</dbReference>
<keyword evidence="3 7" id="KW-1133">Transmembrane helix</keyword>
<feature type="compositionally biased region" description="Basic and acidic residues" evidence="6">
    <location>
        <begin position="1096"/>
        <end position="1107"/>
    </location>
</feature>
<reference evidence="8" key="2">
    <citation type="submission" date="2020-05" db="UniProtKB">
        <authorList>
            <consortium name="EnsemblMetazoa"/>
        </authorList>
    </citation>
    <scope>IDENTIFICATION</scope>
    <source>
        <strain evidence="8">IAEA</strain>
    </source>
</reference>
<name>A0A1A9WFF3_9MUSC</name>
<comment type="subcellular location">
    <subcellularLocation>
        <location evidence="1">Membrane</location>
    </subcellularLocation>
</comment>
<dbReference type="PANTHER" id="PTHR10736">
    <property type="entry name" value="BESTROPHIN"/>
    <property type="match status" value="1"/>
</dbReference>
<comment type="similarity">
    <text evidence="5">Belongs to the anion channel-forming bestrophin (TC 1.A.46) family. Calcium-sensitive chloride channel subfamily.</text>
</comment>
<evidence type="ECO:0000256" key="7">
    <source>
        <dbReference type="SAM" id="Phobius"/>
    </source>
</evidence>
<dbReference type="Pfam" id="PF01062">
    <property type="entry name" value="Bestrophin"/>
    <property type="match status" value="2"/>
</dbReference>
<feature type="transmembrane region" description="Helical" evidence="7">
    <location>
        <begin position="850"/>
        <end position="874"/>
    </location>
</feature>
<feature type="transmembrane region" description="Helical" evidence="7">
    <location>
        <begin position="195"/>
        <end position="216"/>
    </location>
</feature>
<feature type="compositionally biased region" description="Basic and acidic residues" evidence="6">
    <location>
        <begin position="965"/>
        <end position="984"/>
    </location>
</feature>
<evidence type="ECO:0000256" key="6">
    <source>
        <dbReference type="SAM" id="MobiDB-lite"/>
    </source>
</evidence>
<dbReference type="GO" id="GO:0005254">
    <property type="term" value="F:chloride channel activity"/>
    <property type="evidence" value="ECO:0007669"/>
    <property type="project" value="InterPro"/>
</dbReference>
<feature type="compositionally biased region" description="Basic and acidic residues" evidence="6">
    <location>
        <begin position="555"/>
        <end position="598"/>
    </location>
</feature>
<dbReference type="STRING" id="37001.A0A1A9WFF3"/>
<proteinExistence type="inferred from homology"/>
<feature type="compositionally biased region" description="Polar residues" evidence="6">
    <location>
        <begin position="339"/>
        <end position="348"/>
    </location>
</feature>
<dbReference type="InterPro" id="IPR000615">
    <property type="entry name" value="Bestrophin"/>
</dbReference>
<feature type="transmembrane region" description="Helical" evidence="7">
    <location>
        <begin position="228"/>
        <end position="251"/>
    </location>
</feature>
<dbReference type="EnsemblMetazoa" id="GBRI017732-RA">
    <property type="protein sequence ID" value="GBRI017732-PA"/>
    <property type="gene ID" value="GBRI017732"/>
</dbReference>